<keyword evidence="1" id="KW-0812">Transmembrane</keyword>
<evidence type="ECO:0008006" key="3">
    <source>
        <dbReference type="Google" id="ProtNLM"/>
    </source>
</evidence>
<evidence type="ECO:0000313" key="2">
    <source>
        <dbReference type="EMBL" id="SVA23430.1"/>
    </source>
</evidence>
<gene>
    <name evidence="2" type="ORF">METZ01_LOCUS76284</name>
</gene>
<protein>
    <recommendedName>
        <fullName evidence="3">SMP-30/Gluconolactonase/LRE-like region domain-containing protein</fullName>
    </recommendedName>
</protein>
<evidence type="ECO:0000256" key="1">
    <source>
        <dbReference type="SAM" id="Phobius"/>
    </source>
</evidence>
<name>A0A381U5A9_9ZZZZ</name>
<accession>A0A381U5A9</accession>
<dbReference type="AlphaFoldDB" id="A0A381U5A9"/>
<dbReference type="InterPro" id="IPR019405">
    <property type="entry name" value="Lactonase_7-beta_prop"/>
</dbReference>
<reference evidence="2" key="1">
    <citation type="submission" date="2018-05" db="EMBL/GenBank/DDBJ databases">
        <authorList>
            <person name="Lanie J.A."/>
            <person name="Ng W.-L."/>
            <person name="Kazmierczak K.M."/>
            <person name="Andrzejewski T.M."/>
            <person name="Davidsen T.M."/>
            <person name="Wayne K.J."/>
            <person name="Tettelin H."/>
            <person name="Glass J.I."/>
            <person name="Rusch D."/>
            <person name="Podicherti R."/>
            <person name="Tsui H.-C.T."/>
            <person name="Winkler M.E."/>
        </authorList>
    </citation>
    <scope>NUCLEOTIDE SEQUENCE</scope>
</reference>
<dbReference type="SUPFAM" id="SSF63829">
    <property type="entry name" value="Calcium-dependent phosphotriesterase"/>
    <property type="match status" value="1"/>
</dbReference>
<dbReference type="InterPro" id="IPR051288">
    <property type="entry name" value="Serum_paraoxonase/arylesterase"/>
</dbReference>
<dbReference type="EMBL" id="UINC01005769">
    <property type="protein sequence ID" value="SVA23430.1"/>
    <property type="molecule type" value="Genomic_DNA"/>
</dbReference>
<dbReference type="PANTHER" id="PTHR11799">
    <property type="entry name" value="PARAOXONASE"/>
    <property type="match status" value="1"/>
</dbReference>
<dbReference type="InterPro" id="IPR011042">
    <property type="entry name" value="6-blade_b-propeller_TolB-like"/>
</dbReference>
<sequence>MLKKILKIFLVIVVIIALFLLIILSRMGAFKTIVVNTPETCESFPMSGSAEDIEIDYERGLAYLSLQDRVSLIKGEKVQGSIVKIDLKKTPFKITPALTQQPDHLRPHGISLHIDDKGKRHLAVINHPQTRGKEPENIDLFSETRLGVFKYTETVSDPLFKSPNDVLLVAPKKFYVGNDKGGETRWDSIQENLGRPMANIAYFDGNSTTIAAQNLSQVSGINISRDARLVFASETGAKRIAVFKINPENGKLKLAERIKLNGSPDNINVSENGSLVVANIPKILALIQHFVALQKGEIKPSPSQVVRINYQGLGDSKIDELFMSEGDDFSTASVGAIWNGRLFMGSIDDNKMLVCDL</sequence>
<proteinExistence type="predicted"/>
<keyword evidence="1" id="KW-0472">Membrane</keyword>
<organism evidence="2">
    <name type="scientific">marine metagenome</name>
    <dbReference type="NCBI Taxonomy" id="408172"/>
    <lineage>
        <taxon>unclassified sequences</taxon>
        <taxon>metagenomes</taxon>
        <taxon>ecological metagenomes</taxon>
    </lineage>
</organism>
<dbReference type="Pfam" id="PF10282">
    <property type="entry name" value="Lactonase"/>
    <property type="match status" value="1"/>
</dbReference>
<feature type="transmembrane region" description="Helical" evidence="1">
    <location>
        <begin position="6"/>
        <end position="24"/>
    </location>
</feature>
<dbReference type="Gene3D" id="2.120.10.30">
    <property type="entry name" value="TolB, C-terminal domain"/>
    <property type="match status" value="1"/>
</dbReference>
<dbReference type="PANTHER" id="PTHR11799:SF12">
    <property type="entry name" value="PARAOXONASE-RELATED"/>
    <property type="match status" value="1"/>
</dbReference>
<keyword evidence="1" id="KW-1133">Transmembrane helix</keyword>